<feature type="domain" description="Anti-sigma factor RsgI-like middle" evidence="2">
    <location>
        <begin position="131"/>
        <end position="245"/>
    </location>
</feature>
<dbReference type="RefSeq" id="WP_131917796.1">
    <property type="nucleotide sequence ID" value="NZ_JAOQNU010000001.1"/>
</dbReference>
<sequence length="358" mass="39186">MDKTPVMVIQVNEQDLVVVSQAGDFLQVHKPAGAIRPGQTLLIHVPSDLPLPSPVASAPSPHQPLLTALSQKIHKLLPTASMATLSRLSWHSRLSQLPRHSRHLAAAALFFLVLTLSLTVPNQFSTQPAIASVIVDMGAKFELLTDEQGCVVGTKADTSEGDTLLKKVAVQGLPVDEALIAIANEAMSTGFITADTLEQAKVELQPPAAPTQFSSPLSADTLQKHLHRQAKQKKTNTDNPENIQDRKDLNETNRSSAIAAPREPSTTTEDHNGMTKEFTKNKQIPQPEKKYKQAPLKAPQYKQHKQAPTENPLQSEAINNQTFAKKTIMPTDKKRGHPSKKAQNPNKEKQEKSNQQSK</sequence>
<feature type="region of interest" description="Disordered" evidence="1">
    <location>
        <begin position="226"/>
        <end position="358"/>
    </location>
</feature>
<evidence type="ECO:0000313" key="4">
    <source>
        <dbReference type="Proteomes" id="UP000294813"/>
    </source>
</evidence>
<dbReference type="Proteomes" id="UP000294813">
    <property type="component" value="Unassembled WGS sequence"/>
</dbReference>
<dbReference type="InterPro" id="IPR055431">
    <property type="entry name" value="RsgI_M"/>
</dbReference>
<dbReference type="Pfam" id="PF23750">
    <property type="entry name" value="RsgI_M"/>
    <property type="match status" value="1"/>
</dbReference>
<evidence type="ECO:0000256" key="1">
    <source>
        <dbReference type="SAM" id="MobiDB-lite"/>
    </source>
</evidence>
<comment type="caution">
    <text evidence="3">The sequence shown here is derived from an EMBL/GenBank/DDBJ whole genome shotgun (WGS) entry which is preliminary data.</text>
</comment>
<feature type="compositionally biased region" description="Polar residues" evidence="1">
    <location>
        <begin position="306"/>
        <end position="324"/>
    </location>
</feature>
<organism evidence="3 4">
    <name type="scientific">Heliophilum fasciatum</name>
    <dbReference type="NCBI Taxonomy" id="35700"/>
    <lineage>
        <taxon>Bacteria</taxon>
        <taxon>Bacillati</taxon>
        <taxon>Bacillota</taxon>
        <taxon>Clostridia</taxon>
        <taxon>Eubacteriales</taxon>
        <taxon>Heliobacteriaceae</taxon>
        <taxon>Heliophilum</taxon>
    </lineage>
</organism>
<keyword evidence="4" id="KW-1185">Reference proteome</keyword>
<dbReference type="OrthoDB" id="1793324at2"/>
<dbReference type="EMBL" id="SLXT01000001">
    <property type="protein sequence ID" value="TCP69009.1"/>
    <property type="molecule type" value="Genomic_DNA"/>
</dbReference>
<feature type="compositionally biased region" description="Basic and acidic residues" evidence="1">
    <location>
        <begin position="268"/>
        <end position="280"/>
    </location>
</feature>
<reference evidence="3 4" key="1">
    <citation type="submission" date="2019-03" db="EMBL/GenBank/DDBJ databases">
        <title>Genomic Encyclopedia of Type Strains, Phase IV (KMG-IV): sequencing the most valuable type-strain genomes for metagenomic binning, comparative biology and taxonomic classification.</title>
        <authorList>
            <person name="Goeker M."/>
        </authorList>
    </citation>
    <scope>NUCLEOTIDE SEQUENCE [LARGE SCALE GENOMIC DNA]</scope>
    <source>
        <strain evidence="3 4">DSM 11170</strain>
    </source>
</reference>
<dbReference type="AlphaFoldDB" id="A0A4R2S0R4"/>
<proteinExistence type="predicted"/>
<evidence type="ECO:0000259" key="2">
    <source>
        <dbReference type="Pfam" id="PF23750"/>
    </source>
</evidence>
<gene>
    <name evidence="3" type="ORF">EDD73_101177</name>
</gene>
<name>A0A4R2S0R4_9FIRM</name>
<protein>
    <recommendedName>
        <fullName evidence="2">Anti-sigma factor RsgI-like middle domain-containing protein</fullName>
    </recommendedName>
</protein>
<accession>A0A4R2S0R4</accession>
<evidence type="ECO:0000313" key="3">
    <source>
        <dbReference type="EMBL" id="TCP69009.1"/>
    </source>
</evidence>